<name>X0UTX8_9ZZZZ</name>
<dbReference type="EMBL" id="BARS01025873">
    <property type="protein sequence ID" value="GAG09185.1"/>
    <property type="molecule type" value="Genomic_DNA"/>
</dbReference>
<organism evidence="1">
    <name type="scientific">marine sediment metagenome</name>
    <dbReference type="NCBI Taxonomy" id="412755"/>
    <lineage>
        <taxon>unclassified sequences</taxon>
        <taxon>metagenomes</taxon>
        <taxon>ecological metagenomes</taxon>
    </lineage>
</organism>
<reference evidence="1" key="1">
    <citation type="journal article" date="2014" name="Front. Microbiol.">
        <title>High frequency of phylogenetically diverse reductive dehalogenase-homologous genes in deep subseafloor sedimentary metagenomes.</title>
        <authorList>
            <person name="Kawai M."/>
            <person name="Futagami T."/>
            <person name="Toyoda A."/>
            <person name="Takaki Y."/>
            <person name="Nishi S."/>
            <person name="Hori S."/>
            <person name="Arai W."/>
            <person name="Tsubouchi T."/>
            <person name="Morono Y."/>
            <person name="Uchiyama I."/>
            <person name="Ito T."/>
            <person name="Fujiyama A."/>
            <person name="Inagaki F."/>
            <person name="Takami H."/>
        </authorList>
    </citation>
    <scope>NUCLEOTIDE SEQUENCE</scope>
    <source>
        <strain evidence="1">Expedition CK06-06</strain>
    </source>
</reference>
<accession>X0UTX8</accession>
<dbReference type="AlphaFoldDB" id="X0UTX8"/>
<evidence type="ECO:0000313" key="1">
    <source>
        <dbReference type="EMBL" id="GAG09185.1"/>
    </source>
</evidence>
<protein>
    <submittedName>
        <fullName evidence="1">Uncharacterized protein</fullName>
    </submittedName>
</protein>
<gene>
    <name evidence="1" type="ORF">S01H1_40836</name>
</gene>
<feature type="non-terminal residue" evidence="1">
    <location>
        <position position="1"/>
    </location>
</feature>
<sequence length="75" mass="8673">QAAPFEFIVKTWNLDETWPHTINVRVGMASSEAFMSRYMPSITWEKFQAVLAKAAIQQEYEKARAISEFQAAFKE</sequence>
<proteinExistence type="predicted"/>
<comment type="caution">
    <text evidence="1">The sequence shown here is derived from an EMBL/GenBank/DDBJ whole genome shotgun (WGS) entry which is preliminary data.</text>
</comment>